<proteinExistence type="predicted"/>
<dbReference type="SUPFAM" id="SSF81383">
    <property type="entry name" value="F-box domain"/>
    <property type="match status" value="1"/>
</dbReference>
<evidence type="ECO:0000313" key="3">
    <source>
        <dbReference type="Proteomes" id="UP000800035"/>
    </source>
</evidence>
<organism evidence="2 3">
    <name type="scientific">Byssothecium circinans</name>
    <dbReference type="NCBI Taxonomy" id="147558"/>
    <lineage>
        <taxon>Eukaryota</taxon>
        <taxon>Fungi</taxon>
        <taxon>Dikarya</taxon>
        <taxon>Ascomycota</taxon>
        <taxon>Pezizomycotina</taxon>
        <taxon>Dothideomycetes</taxon>
        <taxon>Pleosporomycetidae</taxon>
        <taxon>Pleosporales</taxon>
        <taxon>Massarineae</taxon>
        <taxon>Massarinaceae</taxon>
        <taxon>Byssothecium</taxon>
    </lineage>
</organism>
<evidence type="ECO:0000313" key="2">
    <source>
        <dbReference type="EMBL" id="KAF1958823.1"/>
    </source>
</evidence>
<dbReference type="CDD" id="cd09917">
    <property type="entry name" value="F-box_SF"/>
    <property type="match status" value="1"/>
</dbReference>
<keyword evidence="3" id="KW-1185">Reference proteome</keyword>
<gene>
    <name evidence="2" type="ORF">CC80DRAFT_20605</name>
</gene>
<evidence type="ECO:0000259" key="1">
    <source>
        <dbReference type="PROSITE" id="PS50181"/>
    </source>
</evidence>
<dbReference type="SMART" id="SM00256">
    <property type="entry name" value="FBOX"/>
    <property type="match status" value="1"/>
</dbReference>
<dbReference type="InterPro" id="IPR036047">
    <property type="entry name" value="F-box-like_dom_sf"/>
</dbReference>
<reference evidence="2" key="1">
    <citation type="journal article" date="2020" name="Stud. Mycol.">
        <title>101 Dothideomycetes genomes: a test case for predicting lifestyles and emergence of pathogens.</title>
        <authorList>
            <person name="Haridas S."/>
            <person name="Albert R."/>
            <person name="Binder M."/>
            <person name="Bloem J."/>
            <person name="Labutti K."/>
            <person name="Salamov A."/>
            <person name="Andreopoulos B."/>
            <person name="Baker S."/>
            <person name="Barry K."/>
            <person name="Bills G."/>
            <person name="Bluhm B."/>
            <person name="Cannon C."/>
            <person name="Castanera R."/>
            <person name="Culley D."/>
            <person name="Daum C."/>
            <person name="Ezra D."/>
            <person name="Gonzalez J."/>
            <person name="Henrissat B."/>
            <person name="Kuo A."/>
            <person name="Liang C."/>
            <person name="Lipzen A."/>
            <person name="Lutzoni F."/>
            <person name="Magnuson J."/>
            <person name="Mondo S."/>
            <person name="Nolan M."/>
            <person name="Ohm R."/>
            <person name="Pangilinan J."/>
            <person name="Park H.-J."/>
            <person name="Ramirez L."/>
            <person name="Alfaro M."/>
            <person name="Sun H."/>
            <person name="Tritt A."/>
            <person name="Yoshinaga Y."/>
            <person name="Zwiers L.-H."/>
            <person name="Turgeon B."/>
            <person name="Goodwin S."/>
            <person name="Spatafora J."/>
            <person name="Crous P."/>
            <person name="Grigoriev I."/>
        </authorList>
    </citation>
    <scope>NUCLEOTIDE SEQUENCE</scope>
    <source>
        <strain evidence="2">CBS 675.92</strain>
    </source>
</reference>
<dbReference type="EMBL" id="ML976986">
    <property type="protein sequence ID" value="KAF1958823.1"/>
    <property type="molecule type" value="Genomic_DNA"/>
</dbReference>
<feature type="domain" description="F-box" evidence="1">
    <location>
        <begin position="45"/>
        <end position="91"/>
    </location>
</feature>
<accession>A0A6A5U0Y8</accession>
<protein>
    <recommendedName>
        <fullName evidence="1">F-box domain-containing protein</fullName>
    </recommendedName>
</protein>
<dbReference type="Pfam" id="PF12937">
    <property type="entry name" value="F-box-like"/>
    <property type="match status" value="1"/>
</dbReference>
<dbReference type="InterPro" id="IPR001810">
    <property type="entry name" value="F-box_dom"/>
</dbReference>
<dbReference type="Proteomes" id="UP000800035">
    <property type="component" value="Unassembled WGS sequence"/>
</dbReference>
<dbReference type="PROSITE" id="PS50181">
    <property type="entry name" value="FBOX"/>
    <property type="match status" value="1"/>
</dbReference>
<sequence>MPSHVKDTQLEQDREKPTCSVLALRPLPIRNIVPTTKSVLESSAPARLTALPYETLEHILLNLPMQDLLLCQRVCHCFKDMVASSRPIRRALFLEPAHYSGKLSNWKLLKWNPLLEDKLAGSLSIRVVGVHRGQEGTVKMVAHVRFEKEALLDVGWADMLFHEDASWKSMLVTQPPATLLMHPSASLFWKTSMESQAQFYHDPAGFTILDMIACSDW</sequence>
<dbReference type="AlphaFoldDB" id="A0A6A5U0Y8"/>
<dbReference type="Gene3D" id="1.20.1280.50">
    <property type="match status" value="1"/>
</dbReference>
<dbReference type="OrthoDB" id="3800738at2759"/>
<name>A0A6A5U0Y8_9PLEO</name>